<keyword evidence="3" id="KW-1185">Reference proteome</keyword>
<evidence type="ECO:0000313" key="2">
    <source>
        <dbReference type="EMBL" id="PQQ16662.1"/>
    </source>
</evidence>
<reference evidence="2 3" key="1">
    <citation type="submission" date="2018-02" db="EMBL/GenBank/DDBJ databases">
        <title>Draft genome of wild Prunus yedoensis var. nudiflora.</title>
        <authorList>
            <person name="Baek S."/>
            <person name="Kim J.-H."/>
            <person name="Choi K."/>
            <person name="Kim G.-B."/>
            <person name="Cho A."/>
            <person name="Jang H."/>
            <person name="Shin C.-H."/>
            <person name="Yu H.-J."/>
            <person name="Mun J.-H."/>
        </authorList>
    </citation>
    <scope>NUCLEOTIDE SEQUENCE [LARGE SCALE GENOMIC DNA]</scope>
    <source>
        <strain evidence="3">cv. Jeju island</strain>
        <tissue evidence="2">Leaf</tissue>
    </source>
</reference>
<dbReference type="EMBL" id="PJQY01000181">
    <property type="protein sequence ID" value="PQQ16662.1"/>
    <property type="molecule type" value="Genomic_DNA"/>
</dbReference>
<organism evidence="2 3">
    <name type="scientific">Prunus yedoensis var. nudiflora</name>
    <dbReference type="NCBI Taxonomy" id="2094558"/>
    <lineage>
        <taxon>Eukaryota</taxon>
        <taxon>Viridiplantae</taxon>
        <taxon>Streptophyta</taxon>
        <taxon>Embryophyta</taxon>
        <taxon>Tracheophyta</taxon>
        <taxon>Spermatophyta</taxon>
        <taxon>Magnoliopsida</taxon>
        <taxon>eudicotyledons</taxon>
        <taxon>Gunneridae</taxon>
        <taxon>Pentapetalae</taxon>
        <taxon>rosids</taxon>
        <taxon>fabids</taxon>
        <taxon>Rosales</taxon>
        <taxon>Rosaceae</taxon>
        <taxon>Amygdaloideae</taxon>
        <taxon>Amygdaleae</taxon>
        <taxon>Prunus</taxon>
    </lineage>
</organism>
<evidence type="ECO:0000313" key="1">
    <source>
        <dbReference type="EMBL" id="PQP96919.1"/>
    </source>
</evidence>
<dbReference type="Proteomes" id="UP000250321">
    <property type="component" value="Unassembled WGS sequence"/>
</dbReference>
<dbReference type="EMBL" id="PJQY01002046">
    <property type="protein sequence ID" value="PQP96919.1"/>
    <property type="molecule type" value="Genomic_DNA"/>
</dbReference>
<gene>
    <name evidence="1" type="ORF">Pyn_12154</name>
    <name evidence="2" type="ORF">Pyn_14856</name>
</gene>
<proteinExistence type="predicted"/>
<comment type="caution">
    <text evidence="2">The sequence shown here is derived from an EMBL/GenBank/DDBJ whole genome shotgun (WGS) entry which is preliminary data.</text>
</comment>
<sequence>MFPRSSIGRNPAPSSIRLVHVPCKHHFSPNELLVDRVRPAFLFSISVTCRRSFRDTFRRFV</sequence>
<evidence type="ECO:0000313" key="3">
    <source>
        <dbReference type="Proteomes" id="UP000250321"/>
    </source>
</evidence>
<accession>A0A314Z5E5</accession>
<dbReference type="AlphaFoldDB" id="A0A314Z5E5"/>
<name>A0A314Z5E5_PRUYE</name>
<protein>
    <submittedName>
        <fullName evidence="2">Uncharacterized protein</fullName>
    </submittedName>
</protein>